<dbReference type="OrthoDB" id="2053533at2"/>
<accession>A0A0H5ST16</accession>
<dbReference type="Proteomes" id="UP000236497">
    <property type="component" value="Unassembled WGS sequence"/>
</dbReference>
<reference evidence="2 3" key="1">
    <citation type="submission" date="2015-06" db="EMBL/GenBank/DDBJ databases">
        <authorList>
            <person name="Wibberg Daniel"/>
        </authorList>
    </citation>
    <scope>NUCLEOTIDE SEQUENCE [LARGE SCALE GENOMIC DNA]</scope>
    <source>
        <strain evidence="2 3">T3/55T</strain>
    </source>
</reference>
<protein>
    <recommendedName>
        <fullName evidence="4">Secreted protein</fullName>
    </recommendedName>
</protein>
<proteinExistence type="predicted"/>
<feature type="signal peptide" evidence="1">
    <location>
        <begin position="1"/>
        <end position="25"/>
    </location>
</feature>
<sequence length="146" mass="16171">MKLKKILVILFVAVLLLPQSFKAYAQTQDQSAVKIGEDFIVTPMWTNVNDITLLLGFKDGKAHCHGDINGFKGTTSISATFKLERKIPAGWSHVKTWTASTNSDFLSFYDSHSAIQGYRYRFSVTATVVRNGISETVSASVEGDYN</sequence>
<name>A0A0H5ST16_HERHM</name>
<evidence type="ECO:0008006" key="4">
    <source>
        <dbReference type="Google" id="ProtNLM"/>
    </source>
</evidence>
<gene>
    <name evidence="2" type="ORF">HHT355_0231</name>
</gene>
<organism evidence="2 3">
    <name type="scientific">Herbinix hemicellulosilytica</name>
    <dbReference type="NCBI Taxonomy" id="1564487"/>
    <lineage>
        <taxon>Bacteria</taxon>
        <taxon>Bacillati</taxon>
        <taxon>Bacillota</taxon>
        <taxon>Clostridia</taxon>
        <taxon>Lachnospirales</taxon>
        <taxon>Lachnospiraceae</taxon>
        <taxon>Herbinix</taxon>
    </lineage>
</organism>
<evidence type="ECO:0000313" key="2">
    <source>
        <dbReference type="EMBL" id="CRZ33443.1"/>
    </source>
</evidence>
<keyword evidence="1" id="KW-0732">Signal</keyword>
<evidence type="ECO:0000256" key="1">
    <source>
        <dbReference type="SAM" id="SignalP"/>
    </source>
</evidence>
<dbReference type="EMBL" id="CVTD020000008">
    <property type="protein sequence ID" value="CRZ33443.1"/>
    <property type="molecule type" value="Genomic_DNA"/>
</dbReference>
<keyword evidence="3" id="KW-1185">Reference proteome</keyword>
<dbReference type="AlphaFoldDB" id="A0A0H5ST16"/>
<evidence type="ECO:0000313" key="3">
    <source>
        <dbReference type="Proteomes" id="UP000236497"/>
    </source>
</evidence>
<feature type="chain" id="PRO_5005224656" description="Secreted protein" evidence="1">
    <location>
        <begin position="26"/>
        <end position="146"/>
    </location>
</feature>
<dbReference type="RefSeq" id="WP_103201627.1">
    <property type="nucleotide sequence ID" value="NZ_CVTD020000008.1"/>
</dbReference>